<dbReference type="AlphaFoldDB" id="A0A3E0VSC0"/>
<protein>
    <submittedName>
        <fullName evidence="4">CopG family transcriptional regulator</fullName>
    </submittedName>
</protein>
<dbReference type="InterPro" id="IPR010985">
    <property type="entry name" value="Ribbon_hlx_hlx"/>
</dbReference>
<feature type="domain" description="Ribbon-helix-helix protein CopG" evidence="2">
    <location>
        <begin position="47"/>
        <end position="84"/>
    </location>
</feature>
<evidence type="ECO:0000259" key="2">
    <source>
        <dbReference type="Pfam" id="PF01402"/>
    </source>
</evidence>
<dbReference type="GO" id="GO:0006355">
    <property type="term" value="P:regulation of DNA-templated transcription"/>
    <property type="evidence" value="ECO:0007669"/>
    <property type="project" value="InterPro"/>
</dbReference>
<evidence type="ECO:0000313" key="5">
    <source>
        <dbReference type="Proteomes" id="UP000256541"/>
    </source>
</evidence>
<evidence type="ECO:0000256" key="1">
    <source>
        <dbReference type="SAM" id="MobiDB-lite"/>
    </source>
</evidence>
<evidence type="ECO:0000313" key="4">
    <source>
        <dbReference type="EMBL" id="RFA12470.1"/>
    </source>
</evidence>
<dbReference type="Proteomes" id="UP000256541">
    <property type="component" value="Unassembled WGS sequence"/>
</dbReference>
<comment type="caution">
    <text evidence="4">The sequence shown here is derived from an EMBL/GenBank/DDBJ whole genome shotgun (WGS) entry which is preliminary data.</text>
</comment>
<organism evidence="4 5">
    <name type="scientific">Subtercola boreus</name>
    <dbReference type="NCBI Taxonomy" id="120213"/>
    <lineage>
        <taxon>Bacteria</taxon>
        <taxon>Bacillati</taxon>
        <taxon>Actinomycetota</taxon>
        <taxon>Actinomycetes</taxon>
        <taxon>Micrococcales</taxon>
        <taxon>Microbacteriaceae</taxon>
        <taxon>Subtercola</taxon>
    </lineage>
</organism>
<evidence type="ECO:0000313" key="6">
    <source>
        <dbReference type="Proteomes" id="UP000256709"/>
    </source>
</evidence>
<dbReference type="RefSeq" id="WP_116284351.1">
    <property type="nucleotide sequence ID" value="NZ_NBXA01000028.1"/>
</dbReference>
<dbReference type="EMBL" id="NBXB01000041">
    <property type="protein sequence ID" value="RFA12470.1"/>
    <property type="molecule type" value="Genomic_DNA"/>
</dbReference>
<feature type="region of interest" description="Disordered" evidence="1">
    <location>
        <begin position="1"/>
        <end position="20"/>
    </location>
</feature>
<gene>
    <name evidence="3" type="ORF">B7R21_16455</name>
    <name evidence="4" type="ORF">B7R22_15205</name>
</gene>
<name>A0A3E0VSC0_9MICO</name>
<dbReference type="CDD" id="cd21631">
    <property type="entry name" value="RHH_CopG_NikR-like"/>
    <property type="match status" value="1"/>
</dbReference>
<dbReference type="InterPro" id="IPR002145">
    <property type="entry name" value="CopG"/>
</dbReference>
<proteinExistence type="predicted"/>
<dbReference type="InterPro" id="IPR013321">
    <property type="entry name" value="Arc_rbn_hlx_hlx"/>
</dbReference>
<sequence length="86" mass="9626">MADNSINGEPVSDAQLQKWADEAEIGYDTTDLKRRGRPRMGSSVAHVTTIRLDPELESALEQRAAAEHVSRSEVIRHALREWLKSA</sequence>
<dbReference type="SUPFAM" id="SSF47598">
    <property type="entry name" value="Ribbon-helix-helix"/>
    <property type="match status" value="1"/>
</dbReference>
<dbReference type="Pfam" id="PF01402">
    <property type="entry name" value="RHH_1"/>
    <property type="match status" value="1"/>
</dbReference>
<dbReference type="OrthoDB" id="3710927at2"/>
<evidence type="ECO:0000313" key="3">
    <source>
        <dbReference type="EMBL" id="RFA07182.1"/>
    </source>
</evidence>
<dbReference type="Gene3D" id="1.10.1220.10">
    <property type="entry name" value="Met repressor-like"/>
    <property type="match status" value="1"/>
</dbReference>
<accession>A0A3E0VSC0</accession>
<dbReference type="EMBL" id="NBXA01000028">
    <property type="protein sequence ID" value="RFA07182.1"/>
    <property type="molecule type" value="Genomic_DNA"/>
</dbReference>
<reference evidence="5 6" key="1">
    <citation type="submission" date="2017-04" db="EMBL/GenBank/DDBJ databases">
        <title>Comparative genome analysis of Subtercola boreus.</title>
        <authorList>
            <person name="Cho Y.-J."/>
            <person name="Cho A."/>
            <person name="Kim O.-S."/>
            <person name="Lee J.-I."/>
        </authorList>
    </citation>
    <scope>NUCLEOTIDE SEQUENCE [LARGE SCALE GENOMIC DNA]</scope>
    <source>
        <strain evidence="3 6">P27444</strain>
        <strain evidence="4 5">P27479</strain>
    </source>
</reference>
<dbReference type="Proteomes" id="UP000256709">
    <property type="component" value="Unassembled WGS sequence"/>
</dbReference>